<dbReference type="AlphaFoldDB" id="V8QNF1"/>
<feature type="signal peptide" evidence="7">
    <location>
        <begin position="1"/>
        <end position="19"/>
    </location>
</feature>
<dbReference type="EMBL" id="AYXT01000010">
    <property type="protein sequence ID" value="ETF01501.1"/>
    <property type="molecule type" value="Genomic_DNA"/>
</dbReference>
<dbReference type="Pfam" id="PF00144">
    <property type="entry name" value="Beta-lactamase"/>
    <property type="match status" value="1"/>
</dbReference>
<dbReference type="STRING" id="1424334.W822_11825"/>
<dbReference type="HOGENOM" id="CLU_020027_10_0_4"/>
<dbReference type="InterPro" id="IPR050491">
    <property type="entry name" value="AmpC-like"/>
</dbReference>
<comment type="similarity">
    <text evidence="2 6">Belongs to the class-C beta-lactamase family.</text>
</comment>
<dbReference type="eggNOG" id="COG1680">
    <property type="taxonomic scope" value="Bacteria"/>
</dbReference>
<evidence type="ECO:0000256" key="6">
    <source>
        <dbReference type="RuleBase" id="RU361140"/>
    </source>
</evidence>
<evidence type="ECO:0000313" key="9">
    <source>
        <dbReference type="EMBL" id="ETF01501.1"/>
    </source>
</evidence>
<keyword evidence="7" id="KW-0732">Signal</keyword>
<feature type="domain" description="Beta-lactamase-related" evidence="8">
    <location>
        <begin position="32"/>
        <end position="376"/>
    </location>
</feature>
<accession>V8QNF1</accession>
<dbReference type="PATRIC" id="fig|1424334.3.peg.2382"/>
<dbReference type="EC" id="3.5.2.6" evidence="3 6"/>
<dbReference type="InterPro" id="IPR001466">
    <property type="entry name" value="Beta-lactam-related"/>
</dbReference>
<dbReference type="InterPro" id="IPR058136">
    <property type="entry name" value="AmpC"/>
</dbReference>
<dbReference type="SUPFAM" id="SSF56601">
    <property type="entry name" value="beta-lactamase/transpeptidase-like"/>
    <property type="match status" value="1"/>
</dbReference>
<dbReference type="InterPro" id="IPR012338">
    <property type="entry name" value="Beta-lactam/transpept-like"/>
</dbReference>
<evidence type="ECO:0000313" key="10">
    <source>
        <dbReference type="Proteomes" id="UP000018733"/>
    </source>
</evidence>
<dbReference type="PANTHER" id="PTHR46825:SF8">
    <property type="entry name" value="BETA-LACTAMASE-RELATED"/>
    <property type="match status" value="1"/>
</dbReference>
<gene>
    <name evidence="9" type="primary">ampC</name>
    <name evidence="9" type="ORF">W822_11825</name>
</gene>
<dbReference type="InterPro" id="IPR001586">
    <property type="entry name" value="Beta-lactam_class-C_AS"/>
</dbReference>
<evidence type="ECO:0000259" key="8">
    <source>
        <dbReference type="Pfam" id="PF00144"/>
    </source>
</evidence>
<dbReference type="NCBIfam" id="NF033085">
    <property type="entry name" value="bla_class_C"/>
    <property type="match status" value="1"/>
</dbReference>
<evidence type="ECO:0000256" key="2">
    <source>
        <dbReference type="ARBA" id="ARBA00007840"/>
    </source>
</evidence>
<sequence>MTFVTATAALFSHITPAAAAPSEASVKNRVDASVMPVMQHHHIPGMAVGIIDGERRYFFDYGVASKQTQQPVTAATLFELGSISKTFTATLATYAQALGHLKLTDTTEKYLPQMQGTPFGKVALVHLGTHTPGGFPLQVPEEIKTQTQLMSYMQEWKPPYKQGTQRTYSNPGIGMLGLIAAKAMQQDFTTVMQNAIYAPLGLHDTYIDIPAGKMRNYAQGYTKQDAPARVSKAVLWAQAYGAKSTSRDMLRFVQANMNMVALDSRLQKAVTDTHIAYAQTAAMTQDLIWEHYPYPVTLQALLKGNSAAFALQPQPVTPVVPPAAPRDDVWINKTGSTNGFGAYVAFIPARKQGIVLLANKNYPIEDRIKIAYEILSELDARTDKKRP</sequence>
<dbReference type="PROSITE" id="PS00336">
    <property type="entry name" value="BETA_LACTAMASE_C"/>
    <property type="match status" value="1"/>
</dbReference>
<organism evidence="9 10">
    <name type="scientific">Advenella kashmirensis W13003</name>
    <dbReference type="NCBI Taxonomy" id="1424334"/>
    <lineage>
        <taxon>Bacteria</taxon>
        <taxon>Pseudomonadati</taxon>
        <taxon>Pseudomonadota</taxon>
        <taxon>Betaproteobacteria</taxon>
        <taxon>Burkholderiales</taxon>
        <taxon>Alcaligenaceae</taxon>
    </lineage>
</organism>
<name>V8QNF1_9BURK</name>
<dbReference type="PANTHER" id="PTHR46825">
    <property type="entry name" value="D-ALANYL-D-ALANINE-CARBOXYPEPTIDASE/ENDOPEPTIDASE AMPH"/>
    <property type="match status" value="1"/>
</dbReference>
<dbReference type="Gene3D" id="3.40.710.10">
    <property type="entry name" value="DD-peptidase/beta-lactamase superfamily"/>
    <property type="match status" value="1"/>
</dbReference>
<comment type="caution">
    <text evidence="9">The sequence shown here is derived from an EMBL/GenBank/DDBJ whole genome shotgun (WGS) entry which is preliminary data.</text>
</comment>
<evidence type="ECO:0000256" key="4">
    <source>
        <dbReference type="ARBA" id="ARBA00022801"/>
    </source>
</evidence>
<protein>
    <recommendedName>
        <fullName evidence="3 6">Beta-lactamase</fullName>
        <ecNumber evidence="3 6">3.5.2.6</ecNumber>
    </recommendedName>
</protein>
<keyword evidence="5 6" id="KW-0046">Antibiotic resistance</keyword>
<dbReference type="GO" id="GO:0046677">
    <property type="term" value="P:response to antibiotic"/>
    <property type="evidence" value="ECO:0007669"/>
    <property type="project" value="UniProtKB-UniRule"/>
</dbReference>
<dbReference type="GO" id="GO:0030288">
    <property type="term" value="C:outer membrane-bounded periplasmic space"/>
    <property type="evidence" value="ECO:0007669"/>
    <property type="project" value="InterPro"/>
</dbReference>
<dbReference type="GO" id="GO:0008800">
    <property type="term" value="F:beta-lactamase activity"/>
    <property type="evidence" value="ECO:0007669"/>
    <property type="project" value="UniProtKB-UniRule"/>
</dbReference>
<dbReference type="Proteomes" id="UP000018733">
    <property type="component" value="Unassembled WGS sequence"/>
</dbReference>
<evidence type="ECO:0000256" key="1">
    <source>
        <dbReference type="ARBA" id="ARBA00001526"/>
    </source>
</evidence>
<evidence type="ECO:0000256" key="3">
    <source>
        <dbReference type="ARBA" id="ARBA00012865"/>
    </source>
</evidence>
<feature type="chain" id="PRO_5004772933" description="Beta-lactamase" evidence="7">
    <location>
        <begin position="20"/>
        <end position="387"/>
    </location>
</feature>
<keyword evidence="4 6" id="KW-0378">Hydrolase</keyword>
<keyword evidence="10" id="KW-1185">Reference proteome</keyword>
<dbReference type="GO" id="GO:0017001">
    <property type="term" value="P:antibiotic catabolic process"/>
    <property type="evidence" value="ECO:0007669"/>
    <property type="project" value="InterPro"/>
</dbReference>
<evidence type="ECO:0000256" key="5">
    <source>
        <dbReference type="ARBA" id="ARBA00023251"/>
    </source>
</evidence>
<reference evidence="9 10" key="1">
    <citation type="journal article" date="2014" name="Genome Announc.">
        <title>Draft Genome Sequence of Advenella kashmirensis Strain W13003, a Polycyclic Aromatic Hydrocarbon-Degrading Bacterium.</title>
        <authorList>
            <person name="Wang X."/>
            <person name="Jin D."/>
            <person name="Zhou L."/>
            <person name="Wu L."/>
            <person name="An W."/>
            <person name="Zhao L."/>
        </authorList>
    </citation>
    <scope>NUCLEOTIDE SEQUENCE [LARGE SCALE GENOMIC DNA]</scope>
    <source>
        <strain evidence="9 10">W13003</strain>
    </source>
</reference>
<comment type="catalytic activity">
    <reaction evidence="1 6">
        <text>a beta-lactam + H2O = a substituted beta-amino acid</text>
        <dbReference type="Rhea" id="RHEA:20401"/>
        <dbReference type="ChEBI" id="CHEBI:15377"/>
        <dbReference type="ChEBI" id="CHEBI:35627"/>
        <dbReference type="ChEBI" id="CHEBI:140347"/>
        <dbReference type="EC" id="3.5.2.6"/>
    </reaction>
</comment>
<proteinExistence type="inferred from homology"/>
<evidence type="ECO:0000256" key="7">
    <source>
        <dbReference type="SAM" id="SignalP"/>
    </source>
</evidence>